<evidence type="ECO:0000313" key="5">
    <source>
        <dbReference type="Proteomes" id="UP000070810"/>
    </source>
</evidence>
<feature type="compositionally biased region" description="Basic and acidic residues" evidence="2">
    <location>
        <begin position="317"/>
        <end position="333"/>
    </location>
</feature>
<dbReference type="SUPFAM" id="SSF55961">
    <property type="entry name" value="Bet v1-like"/>
    <property type="match status" value="1"/>
</dbReference>
<dbReference type="PATRIC" id="fig|1079994.3.peg.144"/>
<comment type="similarity">
    <text evidence="1">Belongs to the AHA1 family.</text>
</comment>
<comment type="caution">
    <text evidence="4">The sequence shown here is derived from an EMBL/GenBank/DDBJ whole genome shotgun (WGS) entry which is preliminary data.</text>
</comment>
<sequence length="333" mass="33895">MGVARAAAWTYLVEPDRRAEWWPELQLDARVGGAVAEQWSEGEGDAMVSRDASGTVDVWVEGHAVGFTWRESGDERDTAVLITLRTQGVDTGITVTETGFDALPAAGERAAASQEGWQVLLRDLKSALEAAQAAGAFGEREQWGAGAASAAAAGAGAAIAADAATGADASADADADASADADADADAGADADTDASAGADASAGSGGELEVREPEVDGEIDEVDDALAAAGPSEDAAAIEVDAEPAVGDHPELETNPVTVIADDESDAARGGAGAEPDSGRGHDLDETIRIDRSELPTGKCPDARPQPDAEPDETEAPNHPEEPDFDTLIRGE</sequence>
<dbReference type="InterPro" id="IPR013538">
    <property type="entry name" value="ASHA1/2-like_C"/>
</dbReference>
<dbReference type="CDD" id="cd07814">
    <property type="entry name" value="SRPBCC_CalC_Aha1-like"/>
    <property type="match status" value="1"/>
</dbReference>
<feature type="compositionally biased region" description="Acidic residues" evidence="2">
    <location>
        <begin position="178"/>
        <end position="193"/>
    </location>
</feature>
<accession>A0A147ECM2</accession>
<organism evidence="4 5">
    <name type="scientific">Leucobacter chromiiresistens</name>
    <dbReference type="NCBI Taxonomy" id="1079994"/>
    <lineage>
        <taxon>Bacteria</taxon>
        <taxon>Bacillati</taxon>
        <taxon>Actinomycetota</taxon>
        <taxon>Actinomycetes</taxon>
        <taxon>Micrococcales</taxon>
        <taxon>Microbacteriaceae</taxon>
        <taxon>Leucobacter</taxon>
    </lineage>
</organism>
<gene>
    <name evidence="4" type="ORF">NS354_11435</name>
</gene>
<feature type="domain" description="Activator of Hsp90 ATPase homologue 1/2-like C-terminal" evidence="3">
    <location>
        <begin position="5"/>
        <end position="129"/>
    </location>
</feature>
<dbReference type="Gene3D" id="3.30.530.20">
    <property type="match status" value="1"/>
</dbReference>
<feature type="compositionally biased region" description="Acidic residues" evidence="2">
    <location>
        <begin position="216"/>
        <end position="225"/>
    </location>
</feature>
<proteinExistence type="inferred from homology"/>
<feature type="compositionally biased region" description="Low complexity" evidence="2">
    <location>
        <begin position="194"/>
        <end position="203"/>
    </location>
</feature>
<evidence type="ECO:0000313" key="4">
    <source>
        <dbReference type="EMBL" id="KTR82125.1"/>
    </source>
</evidence>
<dbReference type="EMBL" id="LDRK01000101">
    <property type="protein sequence ID" value="KTR82125.1"/>
    <property type="molecule type" value="Genomic_DNA"/>
</dbReference>
<dbReference type="Pfam" id="PF08327">
    <property type="entry name" value="AHSA1"/>
    <property type="match status" value="1"/>
</dbReference>
<evidence type="ECO:0000256" key="2">
    <source>
        <dbReference type="SAM" id="MobiDB-lite"/>
    </source>
</evidence>
<dbReference type="AlphaFoldDB" id="A0A147ECM2"/>
<protein>
    <recommendedName>
        <fullName evidence="3">Activator of Hsp90 ATPase homologue 1/2-like C-terminal domain-containing protein</fullName>
    </recommendedName>
</protein>
<name>A0A147ECM2_9MICO</name>
<dbReference type="Proteomes" id="UP000070810">
    <property type="component" value="Unassembled WGS sequence"/>
</dbReference>
<feature type="region of interest" description="Disordered" evidence="2">
    <location>
        <begin position="178"/>
        <end position="333"/>
    </location>
</feature>
<dbReference type="InterPro" id="IPR023393">
    <property type="entry name" value="START-like_dom_sf"/>
</dbReference>
<evidence type="ECO:0000256" key="1">
    <source>
        <dbReference type="ARBA" id="ARBA00006817"/>
    </source>
</evidence>
<evidence type="ECO:0000259" key="3">
    <source>
        <dbReference type="Pfam" id="PF08327"/>
    </source>
</evidence>
<keyword evidence="5" id="KW-1185">Reference proteome</keyword>
<feature type="compositionally biased region" description="Basic and acidic residues" evidence="2">
    <location>
        <begin position="278"/>
        <end position="295"/>
    </location>
</feature>
<reference evidence="4 5" key="1">
    <citation type="journal article" date="2016" name="Front. Microbiol.">
        <title>Genomic Resource of Rice Seed Associated Bacteria.</title>
        <authorList>
            <person name="Midha S."/>
            <person name="Bansal K."/>
            <person name="Sharma S."/>
            <person name="Kumar N."/>
            <person name="Patil P.P."/>
            <person name="Chaudhry V."/>
            <person name="Patil P.B."/>
        </authorList>
    </citation>
    <scope>NUCLEOTIDE SEQUENCE [LARGE SCALE GENOMIC DNA]</scope>
    <source>
        <strain evidence="4 5">NS354</strain>
    </source>
</reference>